<keyword evidence="2" id="KW-1185">Reference proteome</keyword>
<dbReference type="Proteomes" id="UP000826212">
    <property type="component" value="Chromosome"/>
</dbReference>
<name>A0AC61NGL3_9BACT</name>
<gene>
    <name evidence="1" type="ORF">K4L44_02430</name>
</gene>
<organism evidence="1 2">
    <name type="scientific">Halosquirtibacter laminarini</name>
    <dbReference type="NCBI Taxonomy" id="3374600"/>
    <lineage>
        <taxon>Bacteria</taxon>
        <taxon>Pseudomonadati</taxon>
        <taxon>Bacteroidota</taxon>
        <taxon>Bacteroidia</taxon>
        <taxon>Marinilabiliales</taxon>
        <taxon>Prolixibacteraceae</taxon>
        <taxon>Halosquirtibacter</taxon>
    </lineage>
</organism>
<accession>A0AC61NGL3</accession>
<reference evidence="1" key="1">
    <citation type="submission" date="2021-08" db="EMBL/GenBank/DDBJ databases">
        <title>Novel anaerobic bacterium isolated from sea squirt in East Sea, Republic of Korea.</title>
        <authorList>
            <person name="Nguyen T.H."/>
            <person name="Li Z."/>
            <person name="Lee Y.-J."/>
            <person name="Ko J."/>
            <person name="Kim S.-G."/>
        </authorList>
    </citation>
    <scope>NUCLEOTIDE SEQUENCE</scope>
    <source>
        <strain evidence="1">KCTC 25031</strain>
    </source>
</reference>
<proteinExistence type="predicted"/>
<evidence type="ECO:0000313" key="1">
    <source>
        <dbReference type="EMBL" id="QZE14736.1"/>
    </source>
</evidence>
<dbReference type="EMBL" id="CP081303">
    <property type="protein sequence ID" value="QZE14736.1"/>
    <property type="molecule type" value="Genomic_DNA"/>
</dbReference>
<sequence length="274" mass="32382">MKDTTASIVLFNTPISEVVYIIKTFLKAERAKHLYIIDNSQQKTDLSKDIIQDCITYIYNNKNVGYGSAHNKAIKLAINNGSKYHIVLNTDIKFDYAIIDEMATYMDQNQNVGQIMPKIMNVDGTIQYLCKLIPTPQDLITRRFFHKKVRNRRKQEYYLKNADYDKIMNIPNLSGCFMFLRNKVLQQTGLFDPRFFLYMEDVDLTRRIHTKAKTVFYPKVEVIHNAGRGSYRKFRLMITHSISAIKYFNKWGWMRDEQRRVINKIVKSNYLQDQ</sequence>
<evidence type="ECO:0000313" key="2">
    <source>
        <dbReference type="Proteomes" id="UP000826212"/>
    </source>
</evidence>
<protein>
    <submittedName>
        <fullName evidence="1">Glycosyltransferase family 2 protein</fullName>
    </submittedName>
</protein>